<sequence>MVLKLVKCIRAFVAVLCLSSCLTACSSPDALKTANSANQGTAAEPSASQSSADTDFGADGSHMASSLKALAEQMLSDDDAVKANANSRDTAMSSQQRAIIAHAAKNNGKMSRSEYEQAWMNFRSCIMNRGWTDPKPPAYGGFYSVPSMNIEGLNDEQAKKLDKDWLYCSSYELVNADTLYRTQESNPELSTDFHQLVVNCLITKKVVPTSYSKDQFSKDFSNEPLPQYFSTAEAQECFTLYQIGIANVSEKESYWKPLG</sequence>
<gene>
    <name evidence="3" type="ORF">DSM100238_1576</name>
</gene>
<dbReference type="OrthoDB" id="3230671at2"/>
<keyword evidence="2" id="KW-0732">Signal</keyword>
<dbReference type="RefSeq" id="WP_152356115.1">
    <property type="nucleotide sequence ID" value="NZ_JBHLXF010000008.1"/>
</dbReference>
<keyword evidence="4" id="KW-1185">Reference proteome</keyword>
<evidence type="ECO:0000313" key="4">
    <source>
        <dbReference type="Proteomes" id="UP000440041"/>
    </source>
</evidence>
<feature type="region of interest" description="Disordered" evidence="1">
    <location>
        <begin position="36"/>
        <end position="58"/>
    </location>
</feature>
<feature type="signal peptide" evidence="2">
    <location>
        <begin position="1"/>
        <end position="26"/>
    </location>
</feature>
<dbReference type="AlphaFoldDB" id="A0A6A2VDI3"/>
<organism evidence="3 4">
    <name type="scientific">Bifidobacterium apri</name>
    <dbReference type="NCBI Taxonomy" id="1769423"/>
    <lineage>
        <taxon>Bacteria</taxon>
        <taxon>Bacillati</taxon>
        <taxon>Actinomycetota</taxon>
        <taxon>Actinomycetes</taxon>
        <taxon>Bifidobacteriales</taxon>
        <taxon>Bifidobacteriaceae</taxon>
        <taxon>Bifidobacterium</taxon>
    </lineage>
</organism>
<evidence type="ECO:0000256" key="1">
    <source>
        <dbReference type="SAM" id="MobiDB-lite"/>
    </source>
</evidence>
<evidence type="ECO:0008006" key="5">
    <source>
        <dbReference type="Google" id="ProtNLM"/>
    </source>
</evidence>
<accession>A0A6A2VDI3</accession>
<evidence type="ECO:0000313" key="3">
    <source>
        <dbReference type="EMBL" id="KAB8295712.1"/>
    </source>
</evidence>
<feature type="chain" id="PRO_5039545325" description="Lipoprotein" evidence="2">
    <location>
        <begin position="27"/>
        <end position="259"/>
    </location>
</feature>
<comment type="caution">
    <text evidence="3">The sequence shown here is derived from an EMBL/GenBank/DDBJ whole genome shotgun (WGS) entry which is preliminary data.</text>
</comment>
<proteinExistence type="predicted"/>
<evidence type="ECO:0000256" key="2">
    <source>
        <dbReference type="SAM" id="SignalP"/>
    </source>
</evidence>
<protein>
    <recommendedName>
        <fullName evidence="5">Lipoprotein</fullName>
    </recommendedName>
</protein>
<dbReference type="EMBL" id="WBSO01000014">
    <property type="protein sequence ID" value="KAB8295712.1"/>
    <property type="molecule type" value="Genomic_DNA"/>
</dbReference>
<feature type="compositionally biased region" description="Polar residues" evidence="1">
    <location>
        <begin position="36"/>
        <end position="53"/>
    </location>
</feature>
<dbReference type="Proteomes" id="UP000440041">
    <property type="component" value="Unassembled WGS sequence"/>
</dbReference>
<reference evidence="3 4" key="1">
    <citation type="submission" date="2019-09" db="EMBL/GenBank/DDBJ databases">
        <title>Characterization of the phylogenetic diversity of two novel species belonging to the genus Bifidobacterium: Bifidobacterium cebidarum sp. nov. and Bifidobacterium leontopitheci sp. nov.</title>
        <authorList>
            <person name="Lugli G.A."/>
            <person name="Duranti S."/>
            <person name="Milani C."/>
            <person name="Turroni F."/>
            <person name="Ventura M."/>
        </authorList>
    </citation>
    <scope>NUCLEOTIDE SEQUENCE [LARGE SCALE GENOMIC DNA]</scope>
    <source>
        <strain evidence="3 4">DSM 100238</strain>
    </source>
</reference>
<name>A0A6A2VDI3_9BIFI</name>